<sequence length="197" mass="21259">MAATLRLPVVLGSSSKWRRAVVEEGLGLAIARTVSPDIDEKAIRHPDPSELVRLLADAKADAVLPQVPEEALVITSDQVIVCEGQVREKPEDEAQCREFLRSYASHPAEAIVGVAVTNTKTGKRVSGVAKAVQHFKPLPEEAMDALIRQGDVLWCAGGFAIELMADYLGPLEGERETIIGLPKTLTMDLLLQADADN</sequence>
<dbReference type="HAMAP" id="MF_00528">
    <property type="entry name" value="Maf"/>
    <property type="match status" value="1"/>
</dbReference>
<dbReference type="Gene3D" id="3.90.950.10">
    <property type="match status" value="1"/>
</dbReference>
<dbReference type="InterPro" id="IPR029001">
    <property type="entry name" value="ITPase-like_fam"/>
</dbReference>
<dbReference type="RefSeq" id="XP_004340607.1">
    <property type="nucleotide sequence ID" value="XM_004340559.1"/>
</dbReference>
<evidence type="ECO:0000313" key="3">
    <source>
        <dbReference type="Proteomes" id="UP000011083"/>
    </source>
</evidence>
<evidence type="ECO:0000313" key="2">
    <source>
        <dbReference type="EMBL" id="ELR18568.1"/>
    </source>
</evidence>
<dbReference type="PIRSF" id="PIRSF006305">
    <property type="entry name" value="Maf"/>
    <property type="match status" value="1"/>
</dbReference>
<dbReference type="GeneID" id="14919396"/>
<proteinExistence type="inferred from homology"/>
<dbReference type="Proteomes" id="UP000011083">
    <property type="component" value="Unassembled WGS sequence"/>
</dbReference>
<dbReference type="OMA" id="EEVCGFC"/>
<dbReference type="EMBL" id="KB007951">
    <property type="protein sequence ID" value="ELR18568.1"/>
    <property type="molecule type" value="Genomic_DNA"/>
</dbReference>
<dbReference type="GO" id="GO:0047429">
    <property type="term" value="F:nucleoside triphosphate diphosphatase activity"/>
    <property type="evidence" value="ECO:0007669"/>
    <property type="project" value="InterPro"/>
</dbReference>
<accession>L8H1D3</accession>
<dbReference type="KEGG" id="acan:ACA1_155140"/>
<dbReference type="SUPFAM" id="SSF52972">
    <property type="entry name" value="ITPase-like"/>
    <property type="match status" value="1"/>
</dbReference>
<keyword evidence="1" id="KW-0378">Hydrolase</keyword>
<name>L8H1D3_ACACF</name>
<dbReference type="OrthoDB" id="10267058at2759"/>
<dbReference type="Pfam" id="PF02545">
    <property type="entry name" value="Maf"/>
    <property type="match status" value="1"/>
</dbReference>
<dbReference type="InterPro" id="IPR003697">
    <property type="entry name" value="Maf-like"/>
</dbReference>
<dbReference type="STRING" id="1257118.L8H1D3"/>
<dbReference type="PANTHER" id="PTHR43213:SF4">
    <property type="entry name" value="7-METHYL-GTP PYROPHOSPHATASE"/>
    <property type="match status" value="1"/>
</dbReference>
<organism evidence="2 3">
    <name type="scientific">Acanthamoeba castellanii (strain ATCC 30010 / Neff)</name>
    <dbReference type="NCBI Taxonomy" id="1257118"/>
    <lineage>
        <taxon>Eukaryota</taxon>
        <taxon>Amoebozoa</taxon>
        <taxon>Discosea</taxon>
        <taxon>Longamoebia</taxon>
        <taxon>Centramoebida</taxon>
        <taxon>Acanthamoebidae</taxon>
        <taxon>Acanthamoeba</taxon>
    </lineage>
</organism>
<dbReference type="PANTHER" id="PTHR43213">
    <property type="entry name" value="BIFUNCTIONAL DTTP/UTP PYROPHOSPHATASE/METHYLTRANSFERASE PROTEIN-RELATED"/>
    <property type="match status" value="1"/>
</dbReference>
<dbReference type="VEuPathDB" id="AmoebaDB:ACA1_155140"/>
<dbReference type="AlphaFoldDB" id="L8H1D3"/>
<protein>
    <submittedName>
        <fullName evidence="2">Maflike protein</fullName>
    </submittedName>
</protein>
<gene>
    <name evidence="2" type="ORF">ACA1_155140</name>
</gene>
<evidence type="ECO:0000256" key="1">
    <source>
        <dbReference type="ARBA" id="ARBA00022801"/>
    </source>
</evidence>
<keyword evidence="3" id="KW-1185">Reference proteome</keyword>
<reference evidence="2 3" key="1">
    <citation type="journal article" date="2013" name="Genome Biol.">
        <title>Genome of Acanthamoeba castellanii highlights extensive lateral gene transfer and early evolution of tyrosine kinase signaling.</title>
        <authorList>
            <person name="Clarke M."/>
            <person name="Lohan A.J."/>
            <person name="Liu B."/>
            <person name="Lagkouvardos I."/>
            <person name="Roy S."/>
            <person name="Zafar N."/>
            <person name="Bertelli C."/>
            <person name="Schilde C."/>
            <person name="Kianianmomeni A."/>
            <person name="Burglin T.R."/>
            <person name="Frech C."/>
            <person name="Turcotte B."/>
            <person name="Kopec K.O."/>
            <person name="Synnott J.M."/>
            <person name="Choo C."/>
            <person name="Paponov I."/>
            <person name="Finkler A."/>
            <person name="Soon Heng Tan C."/>
            <person name="Hutchins A.P."/>
            <person name="Weinmeier T."/>
            <person name="Rattei T."/>
            <person name="Chu J.S."/>
            <person name="Gimenez G."/>
            <person name="Irimia M."/>
            <person name="Rigden D.J."/>
            <person name="Fitzpatrick D.A."/>
            <person name="Lorenzo-Morales J."/>
            <person name="Bateman A."/>
            <person name="Chiu C.H."/>
            <person name="Tang P."/>
            <person name="Hegemann P."/>
            <person name="Fromm H."/>
            <person name="Raoult D."/>
            <person name="Greub G."/>
            <person name="Miranda-Saavedra D."/>
            <person name="Chen N."/>
            <person name="Nash P."/>
            <person name="Ginger M.L."/>
            <person name="Horn M."/>
            <person name="Schaap P."/>
            <person name="Caler L."/>
            <person name="Loftus B."/>
        </authorList>
    </citation>
    <scope>NUCLEOTIDE SEQUENCE [LARGE SCALE GENOMIC DNA]</scope>
    <source>
        <strain evidence="2 3">Neff</strain>
    </source>
</reference>